<dbReference type="InterPro" id="IPR012675">
    <property type="entry name" value="Beta-grasp_dom_sf"/>
</dbReference>
<dbReference type="OrthoDB" id="9798559at2"/>
<gene>
    <name evidence="1" type="ORF">VN21_04210</name>
</gene>
<evidence type="ECO:0000313" key="1">
    <source>
        <dbReference type="EMBL" id="KKY02263.1"/>
    </source>
</evidence>
<dbReference type="Pfam" id="PF02597">
    <property type="entry name" value="ThiS"/>
    <property type="match status" value="1"/>
</dbReference>
<dbReference type="EMBL" id="LBBT01000089">
    <property type="protein sequence ID" value="KKY02263.1"/>
    <property type="molecule type" value="Genomic_DNA"/>
</dbReference>
<dbReference type="NCBIfam" id="TIGR01683">
    <property type="entry name" value="thiS"/>
    <property type="match status" value="1"/>
</dbReference>
<dbReference type="CDD" id="cd00565">
    <property type="entry name" value="Ubl_ThiS"/>
    <property type="match status" value="1"/>
</dbReference>
<reference evidence="1 2" key="1">
    <citation type="submission" date="2015-04" db="EMBL/GenBank/DDBJ databases">
        <title>Microcin producing Clostridium sp. JC272T.</title>
        <authorList>
            <person name="Jyothsna T."/>
            <person name="Sasikala C."/>
            <person name="Ramana C."/>
        </authorList>
    </citation>
    <scope>NUCLEOTIDE SEQUENCE [LARGE SCALE GENOMIC DNA]</scope>
    <source>
        <strain evidence="1 2">JC272</strain>
    </source>
</reference>
<dbReference type="PANTHER" id="PTHR34472">
    <property type="entry name" value="SULFUR CARRIER PROTEIN THIS"/>
    <property type="match status" value="1"/>
</dbReference>
<evidence type="ECO:0000313" key="2">
    <source>
        <dbReference type="Proteomes" id="UP000034407"/>
    </source>
</evidence>
<organism evidence="1 2">
    <name type="scientific">Paraclostridium benzoelyticum</name>
    <dbReference type="NCBI Taxonomy" id="1629550"/>
    <lineage>
        <taxon>Bacteria</taxon>
        <taxon>Bacillati</taxon>
        <taxon>Bacillota</taxon>
        <taxon>Clostridia</taxon>
        <taxon>Peptostreptococcales</taxon>
        <taxon>Peptostreptococcaceae</taxon>
        <taxon>Paraclostridium</taxon>
    </lineage>
</organism>
<dbReference type="InterPro" id="IPR010035">
    <property type="entry name" value="Thi_S"/>
</dbReference>
<dbReference type="Gene3D" id="3.10.20.30">
    <property type="match status" value="1"/>
</dbReference>
<keyword evidence="2" id="KW-1185">Reference proteome</keyword>
<dbReference type="InterPro" id="IPR016155">
    <property type="entry name" value="Mopterin_synth/thiamin_S_b"/>
</dbReference>
<dbReference type="AlphaFoldDB" id="A0A0M3DIS8"/>
<proteinExistence type="predicted"/>
<dbReference type="PANTHER" id="PTHR34472:SF1">
    <property type="entry name" value="SULFUR CARRIER PROTEIN THIS"/>
    <property type="match status" value="1"/>
</dbReference>
<protein>
    <submittedName>
        <fullName evidence="1">Thiamine biosynthesis protein ThiS</fullName>
    </submittedName>
</protein>
<dbReference type="PATRIC" id="fig|1629550.3.peg.3545"/>
<dbReference type="RefSeq" id="WP_046822191.1">
    <property type="nucleotide sequence ID" value="NZ_JBCLWQ010000002.1"/>
</dbReference>
<dbReference type="InterPro" id="IPR003749">
    <property type="entry name" value="ThiS/MoaD-like"/>
</dbReference>
<accession>A0A0M3DIS8</accession>
<comment type="caution">
    <text evidence="1">The sequence shown here is derived from an EMBL/GenBank/DDBJ whole genome shotgun (WGS) entry which is preliminary data.</text>
</comment>
<dbReference type="Proteomes" id="UP000034407">
    <property type="component" value="Unassembled WGS sequence"/>
</dbReference>
<dbReference type="SUPFAM" id="SSF54285">
    <property type="entry name" value="MoaD/ThiS"/>
    <property type="match status" value="1"/>
</dbReference>
<name>A0A0M3DIS8_9FIRM</name>
<sequence length="64" mass="7274">MKVNGKEIYLKPNTTILNLLEELKLKVDNVVVEVNLDIIENHQYSSYILKSDDIVEVIRFVGGG</sequence>